<comment type="caution">
    <text evidence="2">The sequence shown here is derived from an EMBL/GenBank/DDBJ whole genome shotgun (WGS) entry which is preliminary data.</text>
</comment>
<keyword evidence="1" id="KW-1133">Transmembrane helix</keyword>
<proteinExistence type="predicted"/>
<dbReference type="OrthoDB" id="3230233at2"/>
<feature type="transmembrane region" description="Helical" evidence="1">
    <location>
        <begin position="63"/>
        <end position="86"/>
    </location>
</feature>
<protein>
    <submittedName>
        <fullName evidence="2">Membrane protein</fullName>
    </submittedName>
</protein>
<dbReference type="PANTHER" id="PTHR37305:SF1">
    <property type="entry name" value="MEMBRANE PROTEIN"/>
    <property type="match status" value="1"/>
</dbReference>
<evidence type="ECO:0000313" key="3">
    <source>
        <dbReference type="Proteomes" id="UP000003573"/>
    </source>
</evidence>
<accession>G5JU97</accession>
<organism evidence="2 3">
    <name type="scientific">Streptococcus macacae NCTC 11558</name>
    <dbReference type="NCBI Taxonomy" id="764298"/>
    <lineage>
        <taxon>Bacteria</taxon>
        <taxon>Bacillati</taxon>
        <taxon>Bacillota</taxon>
        <taxon>Bacilli</taxon>
        <taxon>Lactobacillales</taxon>
        <taxon>Streptococcaceae</taxon>
        <taxon>Streptococcus</taxon>
    </lineage>
</organism>
<gene>
    <name evidence="2" type="ORF">STRMA_0638</name>
</gene>
<keyword evidence="1" id="KW-0812">Transmembrane</keyword>
<dbReference type="AlphaFoldDB" id="G5JU97"/>
<keyword evidence="3" id="KW-1185">Reference proteome</keyword>
<dbReference type="Proteomes" id="UP000003573">
    <property type="component" value="Unassembled WGS sequence"/>
</dbReference>
<feature type="transmembrane region" description="Helical" evidence="1">
    <location>
        <begin position="179"/>
        <end position="199"/>
    </location>
</feature>
<feature type="transmembrane region" description="Helical" evidence="1">
    <location>
        <begin position="107"/>
        <end position="135"/>
    </location>
</feature>
<name>G5JU97_9STRE</name>
<reference evidence="2 3" key="1">
    <citation type="journal article" date="2014" name="Int. J. Syst. Evol. Microbiol.">
        <title>Phylogenomics and the dynamic genome evolution of the genus Streptococcus.</title>
        <authorList>
            <consortium name="The Broad Institute Genome Sequencing Platform"/>
            <person name="Richards V.P."/>
            <person name="Palmer S.R."/>
            <person name="Pavinski Bitar P.D."/>
            <person name="Qin X."/>
            <person name="Weinstock G.M."/>
            <person name="Highlander S.K."/>
            <person name="Town C.D."/>
            <person name="Burne R.A."/>
            <person name="Stanhope M.J."/>
        </authorList>
    </citation>
    <scope>NUCLEOTIDE SEQUENCE [LARGE SCALE GENOMIC DNA]</scope>
    <source>
        <strain evidence="2 3">NCTC 11558</strain>
    </source>
</reference>
<feature type="transmembrane region" description="Helical" evidence="1">
    <location>
        <begin position="23"/>
        <end position="43"/>
    </location>
</feature>
<dbReference type="Pfam" id="PF12730">
    <property type="entry name" value="ABC2_membrane_4"/>
    <property type="match status" value="1"/>
</dbReference>
<dbReference type="STRING" id="764298.STRMA_0638"/>
<keyword evidence="1" id="KW-0472">Membrane</keyword>
<evidence type="ECO:0000256" key="1">
    <source>
        <dbReference type="SAM" id="Phobius"/>
    </source>
</evidence>
<evidence type="ECO:0000313" key="2">
    <source>
        <dbReference type="EMBL" id="EHJ51847.1"/>
    </source>
</evidence>
<dbReference type="EMBL" id="AEUW02000001">
    <property type="protein sequence ID" value="EHJ51847.1"/>
    <property type="molecule type" value="Genomic_DNA"/>
</dbReference>
<dbReference type="PANTHER" id="PTHR37305">
    <property type="entry name" value="INTEGRAL MEMBRANE PROTEIN-RELATED"/>
    <property type="match status" value="1"/>
</dbReference>
<feature type="transmembrane region" description="Helical" evidence="1">
    <location>
        <begin position="226"/>
        <end position="245"/>
    </location>
</feature>
<dbReference type="RefSeq" id="WP_003079121.1">
    <property type="nucleotide sequence ID" value="NZ_AEUW02000001.1"/>
</dbReference>
<dbReference type="eggNOG" id="ENOG5033AKD">
    <property type="taxonomic scope" value="Bacteria"/>
</dbReference>
<feature type="transmembrane region" description="Helical" evidence="1">
    <location>
        <begin position="147"/>
        <end position="172"/>
    </location>
</feature>
<sequence length="250" mass="27358">MLHTIQADFYRLFRSKGFWISEVLLLLNIISGVFLGAAGNIGVQRSSQETLNTDTWTGFKSLVNYSNNISTTLLFTLIIIAIVVGVDLNQRLYKNSITCGVSRTSYFFAKASVIIAISFSQLLLSYALAFILGTIAHGLGTAPHNFAAYFTIAVLIQLLCSLAWVSIATFALYITHSIVAIFVTFILGTVVLGLPPVLFPKIELFKYISLNFNFSLASDATTAQNSALAALGFIVIFTLFGLIIFKKQDL</sequence>